<comment type="caution">
    <text evidence="6">The sequence shown here is derived from an EMBL/GenBank/DDBJ whole genome shotgun (WGS) entry which is preliminary data.</text>
</comment>
<dbReference type="PANTHER" id="PTHR46193:SF18">
    <property type="entry name" value="HEXITOL PHOSPHATASE B"/>
    <property type="match status" value="1"/>
</dbReference>
<dbReference type="InterPro" id="IPR036412">
    <property type="entry name" value="HAD-like_sf"/>
</dbReference>
<accession>A0A8J3CVQ9</accession>
<keyword evidence="3" id="KW-0479">Metal-binding</keyword>
<dbReference type="PANTHER" id="PTHR46193">
    <property type="entry name" value="6-PHOSPHOGLUCONATE PHOSPHATASE"/>
    <property type="match status" value="1"/>
</dbReference>
<organism evidence="6 7">
    <name type="scientific">Mongoliitalea lutea</name>
    <dbReference type="NCBI Taxonomy" id="849756"/>
    <lineage>
        <taxon>Bacteria</taxon>
        <taxon>Pseudomonadati</taxon>
        <taxon>Bacteroidota</taxon>
        <taxon>Cytophagia</taxon>
        <taxon>Cytophagales</taxon>
        <taxon>Cyclobacteriaceae</taxon>
        <taxon>Mongoliitalea</taxon>
    </lineage>
</organism>
<dbReference type="EMBL" id="BMYF01000005">
    <property type="protein sequence ID" value="GHB32179.1"/>
    <property type="molecule type" value="Genomic_DNA"/>
</dbReference>
<dbReference type="RefSeq" id="WP_189579514.1">
    <property type="nucleotide sequence ID" value="NZ_BMYF01000005.1"/>
</dbReference>
<reference evidence="6" key="1">
    <citation type="journal article" date="2014" name="Int. J. Syst. Evol. Microbiol.">
        <title>Complete genome sequence of Corynebacterium casei LMG S-19264T (=DSM 44701T), isolated from a smear-ripened cheese.</title>
        <authorList>
            <consortium name="US DOE Joint Genome Institute (JGI-PGF)"/>
            <person name="Walter F."/>
            <person name="Albersmeier A."/>
            <person name="Kalinowski J."/>
            <person name="Ruckert C."/>
        </authorList>
    </citation>
    <scope>NUCLEOTIDE SEQUENCE</scope>
    <source>
        <strain evidence="6">KCTC 23224</strain>
    </source>
</reference>
<evidence type="ECO:0000256" key="5">
    <source>
        <dbReference type="ARBA" id="ARBA00023277"/>
    </source>
</evidence>
<keyword evidence="7" id="KW-1185">Reference proteome</keyword>
<dbReference type="SUPFAM" id="SSF56784">
    <property type="entry name" value="HAD-like"/>
    <property type="match status" value="1"/>
</dbReference>
<evidence type="ECO:0000313" key="7">
    <source>
        <dbReference type="Proteomes" id="UP000642809"/>
    </source>
</evidence>
<dbReference type="SFLD" id="SFLDG01135">
    <property type="entry name" value="C1.5.6:_HAD__Beta-PGM__Phospha"/>
    <property type="match status" value="1"/>
</dbReference>
<dbReference type="CDD" id="cd07505">
    <property type="entry name" value="HAD_BPGM-like"/>
    <property type="match status" value="1"/>
</dbReference>
<comment type="similarity">
    <text evidence="2">Belongs to the HAD-like hydrolase superfamily. CbbY/CbbZ/Gph/YieH family.</text>
</comment>
<evidence type="ECO:0000256" key="4">
    <source>
        <dbReference type="ARBA" id="ARBA00022842"/>
    </source>
</evidence>
<sequence>MNKSFDAILFDLNGTIIDDMAYHAKAWHELLVQDLNVAITIERVWLEMYGKNSELFARVLGPDALTEEEMHHWSIEKEKRYQAVYKDIIAPIEGFQSFMDLLQAKNYKIALGTAAIPFNVDFSLDALGIRSCFDAIVHADDVVLSKPNPEVFLKCASAVSVVPEKCVVFEDSPKGVEAARNAGMQAVALTTMHPEKDFAYLDNILFFIQDYRDERLGIFK</sequence>
<dbReference type="InterPro" id="IPR023214">
    <property type="entry name" value="HAD_sf"/>
</dbReference>
<dbReference type="SFLD" id="SFLDS00003">
    <property type="entry name" value="Haloacid_Dehalogenase"/>
    <property type="match status" value="1"/>
</dbReference>
<dbReference type="NCBIfam" id="TIGR01509">
    <property type="entry name" value="HAD-SF-IA-v3"/>
    <property type="match status" value="1"/>
</dbReference>
<evidence type="ECO:0000256" key="2">
    <source>
        <dbReference type="ARBA" id="ARBA00006171"/>
    </source>
</evidence>
<dbReference type="InterPro" id="IPR051600">
    <property type="entry name" value="Beta-PGM-like"/>
</dbReference>
<dbReference type="InterPro" id="IPR041492">
    <property type="entry name" value="HAD_2"/>
</dbReference>
<comment type="cofactor">
    <cofactor evidence="1">
        <name>Mg(2+)</name>
        <dbReference type="ChEBI" id="CHEBI:18420"/>
    </cofactor>
</comment>
<dbReference type="InterPro" id="IPR006439">
    <property type="entry name" value="HAD-SF_hydro_IA"/>
</dbReference>
<keyword evidence="5" id="KW-0119">Carbohydrate metabolism</keyword>
<name>A0A8J3CVQ9_9BACT</name>
<dbReference type="GO" id="GO:0003824">
    <property type="term" value="F:catalytic activity"/>
    <property type="evidence" value="ECO:0007669"/>
    <property type="project" value="UniProtKB-ARBA"/>
</dbReference>
<protein>
    <submittedName>
        <fullName evidence="6">Beta-phosphoglucomutase</fullName>
    </submittedName>
</protein>
<dbReference type="GO" id="GO:0046872">
    <property type="term" value="F:metal ion binding"/>
    <property type="evidence" value="ECO:0007669"/>
    <property type="project" value="UniProtKB-KW"/>
</dbReference>
<dbReference type="Proteomes" id="UP000642809">
    <property type="component" value="Unassembled WGS sequence"/>
</dbReference>
<keyword evidence="4" id="KW-0460">Magnesium</keyword>
<proteinExistence type="inferred from homology"/>
<gene>
    <name evidence="6" type="ORF">GCM10008106_11440</name>
</gene>
<dbReference type="PRINTS" id="PR00413">
    <property type="entry name" value="HADHALOGNASE"/>
</dbReference>
<dbReference type="SFLD" id="SFLDG01129">
    <property type="entry name" value="C1.5:_HAD__Beta-PGM__Phosphata"/>
    <property type="match status" value="1"/>
</dbReference>
<evidence type="ECO:0000256" key="3">
    <source>
        <dbReference type="ARBA" id="ARBA00022723"/>
    </source>
</evidence>
<dbReference type="Gene3D" id="1.10.150.240">
    <property type="entry name" value="Putative phosphatase, domain 2"/>
    <property type="match status" value="1"/>
</dbReference>
<evidence type="ECO:0000313" key="6">
    <source>
        <dbReference type="EMBL" id="GHB32179.1"/>
    </source>
</evidence>
<dbReference type="InterPro" id="IPR023198">
    <property type="entry name" value="PGP-like_dom2"/>
</dbReference>
<dbReference type="AlphaFoldDB" id="A0A8J3CVQ9"/>
<evidence type="ECO:0000256" key="1">
    <source>
        <dbReference type="ARBA" id="ARBA00001946"/>
    </source>
</evidence>
<dbReference type="Gene3D" id="3.40.50.1000">
    <property type="entry name" value="HAD superfamily/HAD-like"/>
    <property type="match status" value="1"/>
</dbReference>
<dbReference type="Pfam" id="PF13419">
    <property type="entry name" value="HAD_2"/>
    <property type="match status" value="1"/>
</dbReference>
<reference evidence="6" key="2">
    <citation type="submission" date="2020-09" db="EMBL/GenBank/DDBJ databases">
        <authorList>
            <person name="Sun Q."/>
            <person name="Kim S."/>
        </authorList>
    </citation>
    <scope>NUCLEOTIDE SEQUENCE</scope>
    <source>
        <strain evidence="6">KCTC 23224</strain>
    </source>
</reference>